<keyword evidence="4" id="KW-0808">Transferase</keyword>
<dbReference type="GO" id="GO:0005524">
    <property type="term" value="F:ATP binding"/>
    <property type="evidence" value="ECO:0007669"/>
    <property type="project" value="UniProtKB-KW"/>
</dbReference>
<dbReference type="InterPro" id="IPR036890">
    <property type="entry name" value="HATPase_C_sf"/>
</dbReference>
<keyword evidence="6" id="KW-0418">Kinase</keyword>
<organism evidence="11 12">
    <name type="scientific">Rhodovastum atsumiense</name>
    <dbReference type="NCBI Taxonomy" id="504468"/>
    <lineage>
        <taxon>Bacteria</taxon>
        <taxon>Pseudomonadati</taxon>
        <taxon>Pseudomonadota</taxon>
        <taxon>Alphaproteobacteria</taxon>
        <taxon>Acetobacterales</taxon>
        <taxon>Acetobacteraceae</taxon>
        <taxon>Rhodovastum</taxon>
    </lineage>
</organism>
<dbReference type="Proteomes" id="UP000325255">
    <property type="component" value="Unassembled WGS sequence"/>
</dbReference>
<dbReference type="EMBL" id="VWPK01000099">
    <property type="protein sequence ID" value="KAA5608183.1"/>
    <property type="molecule type" value="Genomic_DNA"/>
</dbReference>
<dbReference type="PRINTS" id="PR00344">
    <property type="entry name" value="BCTRLSENSOR"/>
</dbReference>
<dbReference type="SUPFAM" id="SSF55874">
    <property type="entry name" value="ATPase domain of HSP90 chaperone/DNA topoisomerase II/histidine kinase"/>
    <property type="match status" value="1"/>
</dbReference>
<dbReference type="Pfam" id="PF00512">
    <property type="entry name" value="HisKA"/>
    <property type="match status" value="1"/>
</dbReference>
<dbReference type="InterPro" id="IPR004358">
    <property type="entry name" value="Sig_transdc_His_kin-like_C"/>
</dbReference>
<evidence type="ECO:0000256" key="9">
    <source>
        <dbReference type="SAM" id="Coils"/>
    </source>
</evidence>
<dbReference type="RefSeq" id="WP_150045603.1">
    <property type="nucleotide sequence ID" value="NZ_OW485601.1"/>
</dbReference>
<keyword evidence="5" id="KW-0547">Nucleotide-binding</keyword>
<dbReference type="PROSITE" id="PS50109">
    <property type="entry name" value="HIS_KIN"/>
    <property type="match status" value="1"/>
</dbReference>
<dbReference type="InterPro" id="IPR003594">
    <property type="entry name" value="HATPase_dom"/>
</dbReference>
<dbReference type="GO" id="GO:0000155">
    <property type="term" value="F:phosphorelay sensor kinase activity"/>
    <property type="evidence" value="ECO:0007669"/>
    <property type="project" value="InterPro"/>
</dbReference>
<protein>
    <recommendedName>
        <fullName evidence="2">histidine kinase</fullName>
        <ecNumber evidence="2">2.7.13.3</ecNumber>
    </recommendedName>
</protein>
<dbReference type="OrthoDB" id="9796100at2"/>
<dbReference type="PANTHER" id="PTHR43065">
    <property type="entry name" value="SENSOR HISTIDINE KINASE"/>
    <property type="match status" value="1"/>
</dbReference>
<dbReference type="EC" id="2.7.13.3" evidence="2"/>
<accession>A0A5M6IIW3</accession>
<evidence type="ECO:0000259" key="10">
    <source>
        <dbReference type="PROSITE" id="PS50109"/>
    </source>
</evidence>
<sequence>MTYVPTDTSRHLLNALADPAQRPRAAAALAAHWGVEAVLVLIPDHELGVLRPAPGFPATLPGGAGWRALLARCAAPGEASAEVAWPDQGHLVGCRAATGPDGSVLLLLGGEAGLTVAGLEWLGFPLLAALLRAESLAGISAARAAEARQAGARAAALATALEAARAEAAARASELARALEEADRLNRALQQLNATLEARVAARTRLLEAEMAWHREAGAEAARAGLLEAVGQLSGGVAHDFNNLLTVVLGGLDLVELGLAGDDAEATQEGLEQARDSVGRAARLVRQLLAFSRRQLLDPRPVDLNRLVAALAAPLRRVLGEAIELRPVLAEGLWLVELDAAQLEVVLLNLALNAREAMPAGGRLSIATRNTRLDAAAAGPQARPGAYVELAIGDTGCGMPPEVLAHVFEPFFTTKEVGQGTGLGLSEVHGVIAQSGGHVRLLSTPGHGTEVRIYLPRLGGDDEAEDGTEQA</sequence>
<feature type="domain" description="Histidine kinase" evidence="10">
    <location>
        <begin position="236"/>
        <end position="459"/>
    </location>
</feature>
<dbReference type="Gene3D" id="1.10.287.130">
    <property type="match status" value="1"/>
</dbReference>
<evidence type="ECO:0000256" key="4">
    <source>
        <dbReference type="ARBA" id="ARBA00022679"/>
    </source>
</evidence>
<dbReference type="Pfam" id="PF02518">
    <property type="entry name" value="HATPase_c"/>
    <property type="match status" value="1"/>
</dbReference>
<reference evidence="11 12" key="1">
    <citation type="submission" date="2019-09" db="EMBL/GenBank/DDBJ databases">
        <title>Genome sequence of Rhodovastum atsumiense, a diverse member of the Acetobacteraceae family of non-sulfur purple photosynthetic bacteria.</title>
        <authorList>
            <person name="Meyer T."/>
            <person name="Kyndt J."/>
        </authorList>
    </citation>
    <scope>NUCLEOTIDE SEQUENCE [LARGE SCALE GENOMIC DNA]</scope>
    <source>
        <strain evidence="11 12">DSM 21279</strain>
    </source>
</reference>
<keyword evidence="8" id="KW-0902">Two-component regulatory system</keyword>
<feature type="coiled-coil region" evidence="9">
    <location>
        <begin position="161"/>
        <end position="199"/>
    </location>
</feature>
<comment type="caution">
    <text evidence="11">The sequence shown here is derived from an EMBL/GenBank/DDBJ whole genome shotgun (WGS) entry which is preliminary data.</text>
</comment>
<evidence type="ECO:0000313" key="11">
    <source>
        <dbReference type="EMBL" id="KAA5608183.1"/>
    </source>
</evidence>
<evidence type="ECO:0000256" key="5">
    <source>
        <dbReference type="ARBA" id="ARBA00022741"/>
    </source>
</evidence>
<proteinExistence type="predicted"/>
<evidence type="ECO:0000256" key="2">
    <source>
        <dbReference type="ARBA" id="ARBA00012438"/>
    </source>
</evidence>
<name>A0A5M6IIW3_9PROT</name>
<dbReference type="InterPro" id="IPR005467">
    <property type="entry name" value="His_kinase_dom"/>
</dbReference>
<dbReference type="AlphaFoldDB" id="A0A5M6IIW3"/>
<dbReference type="PANTHER" id="PTHR43065:SF46">
    <property type="entry name" value="C4-DICARBOXYLATE TRANSPORT SENSOR PROTEIN DCTB"/>
    <property type="match status" value="1"/>
</dbReference>
<gene>
    <name evidence="11" type="ORF">F1189_30290</name>
</gene>
<keyword evidence="12" id="KW-1185">Reference proteome</keyword>
<keyword evidence="9" id="KW-0175">Coiled coil</keyword>
<dbReference type="SMART" id="SM00388">
    <property type="entry name" value="HisKA"/>
    <property type="match status" value="1"/>
</dbReference>
<keyword evidence="7" id="KW-0067">ATP-binding</keyword>
<dbReference type="SUPFAM" id="SSF47384">
    <property type="entry name" value="Homodimeric domain of signal transducing histidine kinase"/>
    <property type="match status" value="1"/>
</dbReference>
<dbReference type="SMART" id="SM00387">
    <property type="entry name" value="HATPase_c"/>
    <property type="match status" value="1"/>
</dbReference>
<dbReference type="InterPro" id="IPR003661">
    <property type="entry name" value="HisK_dim/P_dom"/>
</dbReference>
<dbReference type="InterPro" id="IPR036097">
    <property type="entry name" value="HisK_dim/P_sf"/>
</dbReference>
<evidence type="ECO:0000256" key="6">
    <source>
        <dbReference type="ARBA" id="ARBA00022777"/>
    </source>
</evidence>
<evidence type="ECO:0000256" key="8">
    <source>
        <dbReference type="ARBA" id="ARBA00023012"/>
    </source>
</evidence>
<dbReference type="Gene3D" id="3.30.565.10">
    <property type="entry name" value="Histidine kinase-like ATPase, C-terminal domain"/>
    <property type="match status" value="1"/>
</dbReference>
<evidence type="ECO:0000256" key="3">
    <source>
        <dbReference type="ARBA" id="ARBA00022553"/>
    </source>
</evidence>
<evidence type="ECO:0000256" key="7">
    <source>
        <dbReference type="ARBA" id="ARBA00022840"/>
    </source>
</evidence>
<dbReference type="CDD" id="cd00082">
    <property type="entry name" value="HisKA"/>
    <property type="match status" value="1"/>
</dbReference>
<keyword evidence="3" id="KW-0597">Phosphoprotein</keyword>
<evidence type="ECO:0000313" key="12">
    <source>
        <dbReference type="Proteomes" id="UP000325255"/>
    </source>
</evidence>
<comment type="catalytic activity">
    <reaction evidence="1">
        <text>ATP + protein L-histidine = ADP + protein N-phospho-L-histidine.</text>
        <dbReference type="EC" id="2.7.13.3"/>
    </reaction>
</comment>
<evidence type="ECO:0000256" key="1">
    <source>
        <dbReference type="ARBA" id="ARBA00000085"/>
    </source>
</evidence>